<dbReference type="PANTHER" id="PTHR30535:SF34">
    <property type="entry name" value="MOLYBDATE-BINDING PROTEIN MOLA"/>
    <property type="match status" value="1"/>
</dbReference>
<evidence type="ECO:0000313" key="5">
    <source>
        <dbReference type="Proteomes" id="UP001185012"/>
    </source>
</evidence>
<keyword evidence="5" id="KW-1185">Reference proteome</keyword>
<comment type="similarity">
    <text evidence="1">Belongs to the bacterial solute-binding protein 8 family.</text>
</comment>
<dbReference type="PANTHER" id="PTHR30535">
    <property type="entry name" value="VITAMIN B12-BINDING PROTEIN"/>
    <property type="match status" value="1"/>
</dbReference>
<protein>
    <submittedName>
        <fullName evidence="4">Iron complex transport system substrate-binding protein</fullName>
    </submittedName>
</protein>
<dbReference type="EMBL" id="JAVDQG010000004">
    <property type="protein sequence ID" value="MDR6226320.1"/>
    <property type="molecule type" value="Genomic_DNA"/>
</dbReference>
<dbReference type="Gene3D" id="3.40.50.1980">
    <property type="entry name" value="Nitrogenase molybdenum iron protein domain"/>
    <property type="match status" value="2"/>
</dbReference>
<dbReference type="Proteomes" id="UP001185012">
    <property type="component" value="Unassembled WGS sequence"/>
</dbReference>
<evidence type="ECO:0000256" key="2">
    <source>
        <dbReference type="ARBA" id="ARBA00022729"/>
    </source>
</evidence>
<evidence type="ECO:0000313" key="4">
    <source>
        <dbReference type="EMBL" id="MDR6226320.1"/>
    </source>
</evidence>
<gene>
    <name evidence="4" type="ORF">JOE21_002326</name>
</gene>
<dbReference type="RefSeq" id="WP_309865993.1">
    <property type="nucleotide sequence ID" value="NZ_JAVDQG010000004.1"/>
</dbReference>
<proteinExistence type="inferred from homology"/>
<comment type="caution">
    <text evidence="4">The sequence shown here is derived from an EMBL/GenBank/DDBJ whole genome shotgun (WGS) entry which is preliminary data.</text>
</comment>
<evidence type="ECO:0000256" key="1">
    <source>
        <dbReference type="ARBA" id="ARBA00008814"/>
    </source>
</evidence>
<dbReference type="InterPro" id="IPR002491">
    <property type="entry name" value="ABC_transptr_periplasmic_BD"/>
</dbReference>
<dbReference type="InterPro" id="IPR050902">
    <property type="entry name" value="ABC_Transporter_SBP"/>
</dbReference>
<dbReference type="PROSITE" id="PS50983">
    <property type="entry name" value="FE_B12_PBP"/>
    <property type="match status" value="1"/>
</dbReference>
<dbReference type="CDD" id="cd01144">
    <property type="entry name" value="BtuF"/>
    <property type="match status" value="1"/>
</dbReference>
<evidence type="ECO:0000259" key="3">
    <source>
        <dbReference type="PROSITE" id="PS50983"/>
    </source>
</evidence>
<name>A0ABU1ING0_9BACL</name>
<dbReference type="InterPro" id="IPR054828">
    <property type="entry name" value="Vit_B12_bind_prot"/>
</dbReference>
<sequence>MQRIVSICPSNTEILAGLGLTDCIVGVDDYSDWPSAVQNLPRLGPDLNIDMEKVKALQPDWVLASLSVPGMEKNIEALEREGLPSLVLYPDRIQGIPRDFIRVAQRAGIEERGKDLERRFWTRLNEIKEKIPRDRPAPRLYWEWWPKPVFTPGRDNWLTDVSKWVGGVNIFGDEKGQSVQTNWAEVARRQPDRVLAVWTGVPIHRVKKKKLMDRPEWQGLPFNQDDRVHILEEGWYCRPSQRILTGIETLAHLLYPDRFDPPDPDHPL</sequence>
<dbReference type="SUPFAM" id="SSF53807">
    <property type="entry name" value="Helical backbone' metal receptor"/>
    <property type="match status" value="1"/>
</dbReference>
<keyword evidence="2" id="KW-0732">Signal</keyword>
<feature type="domain" description="Fe/B12 periplasmic-binding" evidence="3">
    <location>
        <begin position="3"/>
        <end position="258"/>
    </location>
</feature>
<dbReference type="NCBIfam" id="NF038402">
    <property type="entry name" value="TroA_like"/>
    <property type="match status" value="1"/>
</dbReference>
<organism evidence="4 5">
    <name type="scientific">Desmospora profundinema</name>
    <dbReference type="NCBI Taxonomy" id="1571184"/>
    <lineage>
        <taxon>Bacteria</taxon>
        <taxon>Bacillati</taxon>
        <taxon>Bacillota</taxon>
        <taxon>Bacilli</taxon>
        <taxon>Bacillales</taxon>
        <taxon>Thermoactinomycetaceae</taxon>
        <taxon>Desmospora</taxon>
    </lineage>
</organism>
<accession>A0ABU1ING0</accession>
<dbReference type="Pfam" id="PF01497">
    <property type="entry name" value="Peripla_BP_2"/>
    <property type="match status" value="1"/>
</dbReference>
<reference evidence="4 5" key="1">
    <citation type="submission" date="2023-07" db="EMBL/GenBank/DDBJ databases">
        <title>Genomic Encyclopedia of Type Strains, Phase IV (KMG-IV): sequencing the most valuable type-strain genomes for metagenomic binning, comparative biology and taxonomic classification.</title>
        <authorList>
            <person name="Goeker M."/>
        </authorList>
    </citation>
    <scope>NUCLEOTIDE SEQUENCE [LARGE SCALE GENOMIC DNA]</scope>
    <source>
        <strain evidence="4 5">DSM 45903</strain>
    </source>
</reference>